<evidence type="ECO:0000313" key="2">
    <source>
        <dbReference type="EMBL" id="KAA1415266.1"/>
    </source>
</evidence>
<feature type="compositionally biased region" description="Basic and acidic residues" evidence="1">
    <location>
        <begin position="27"/>
        <end position="41"/>
    </location>
</feature>
<name>A0A5B1L4A5_9ACTN</name>
<protein>
    <submittedName>
        <fullName evidence="2">Uncharacterized protein</fullName>
    </submittedName>
</protein>
<proteinExistence type="predicted"/>
<dbReference type="Proteomes" id="UP000325003">
    <property type="component" value="Unassembled WGS sequence"/>
</dbReference>
<dbReference type="RefSeq" id="WP_149730445.1">
    <property type="nucleotide sequence ID" value="NZ_VUJV01000010.1"/>
</dbReference>
<dbReference type="EMBL" id="VUJV01000010">
    <property type="protein sequence ID" value="KAA1415266.1"/>
    <property type="molecule type" value="Genomic_DNA"/>
</dbReference>
<evidence type="ECO:0000313" key="3">
    <source>
        <dbReference type="Proteomes" id="UP000325003"/>
    </source>
</evidence>
<organism evidence="2 3">
    <name type="scientific">Nocardioides humilatus</name>
    <dbReference type="NCBI Taxonomy" id="2607660"/>
    <lineage>
        <taxon>Bacteria</taxon>
        <taxon>Bacillati</taxon>
        <taxon>Actinomycetota</taxon>
        <taxon>Actinomycetes</taxon>
        <taxon>Propionibacteriales</taxon>
        <taxon>Nocardioidaceae</taxon>
        <taxon>Nocardioides</taxon>
    </lineage>
</organism>
<reference evidence="2 3" key="2">
    <citation type="submission" date="2019-09" db="EMBL/GenBank/DDBJ databases">
        <authorList>
            <person name="Jin C."/>
        </authorList>
    </citation>
    <scope>NUCLEOTIDE SEQUENCE [LARGE SCALE GENOMIC DNA]</scope>
    <source>
        <strain evidence="2 3">BN130099</strain>
    </source>
</reference>
<comment type="caution">
    <text evidence="2">The sequence shown here is derived from an EMBL/GenBank/DDBJ whole genome shotgun (WGS) entry which is preliminary data.</text>
</comment>
<accession>A0A5B1L4A5</accession>
<keyword evidence="3" id="KW-1185">Reference proteome</keyword>
<sequence>MTRDDEITELRAALSELQEEVARLRADARRREDGRGAHLDDPLAATAPVGREPNRRGLIKYAAAGTFGVAASLAAGSSSPAAAADGTFDRLTVNDRSEFNQLVFVSHGHQVGTSSGSFGWGARSMSTVGVDSHTLNDQAAFSGNAFSHDGEDAGTGVVGQSSTRNGGGGSATIGVHGLADGGGVGVFGEGLFNGATGVRGESNTGIGVEGSSAATTGVFGYSESPTGGGVSGLGARVGVEGETEAGVGVKGFSQTGNGVEGRSQALYGVRGDSRDSYGVYGRSTTGTGVFGAGVRGAQFDGTAAALRLAPKAAATHPTSGLAGDLYVDGSKRLWFCKGGRAWVQLA</sequence>
<gene>
    <name evidence="2" type="ORF">F0U44_21460</name>
</gene>
<dbReference type="PROSITE" id="PS51318">
    <property type="entry name" value="TAT"/>
    <property type="match status" value="1"/>
</dbReference>
<dbReference type="InterPro" id="IPR006311">
    <property type="entry name" value="TAT_signal"/>
</dbReference>
<feature type="region of interest" description="Disordered" evidence="1">
    <location>
        <begin position="27"/>
        <end position="51"/>
    </location>
</feature>
<evidence type="ECO:0000256" key="1">
    <source>
        <dbReference type="SAM" id="MobiDB-lite"/>
    </source>
</evidence>
<dbReference type="AlphaFoldDB" id="A0A5B1L4A5"/>
<reference evidence="2 3" key="1">
    <citation type="submission" date="2019-09" db="EMBL/GenBank/DDBJ databases">
        <title>Nocardioides panacisoli sp. nov., isolated from the soil of a ginseng field.</title>
        <authorList>
            <person name="Cho C."/>
        </authorList>
    </citation>
    <scope>NUCLEOTIDE SEQUENCE [LARGE SCALE GENOMIC DNA]</scope>
    <source>
        <strain evidence="2 3">BN130099</strain>
    </source>
</reference>